<name>A0A168GI57_MUCCL</name>
<proteinExistence type="predicted"/>
<organism evidence="1 2">
    <name type="scientific">Mucor lusitanicus CBS 277.49</name>
    <dbReference type="NCBI Taxonomy" id="747725"/>
    <lineage>
        <taxon>Eukaryota</taxon>
        <taxon>Fungi</taxon>
        <taxon>Fungi incertae sedis</taxon>
        <taxon>Mucoromycota</taxon>
        <taxon>Mucoromycotina</taxon>
        <taxon>Mucoromycetes</taxon>
        <taxon>Mucorales</taxon>
        <taxon>Mucorineae</taxon>
        <taxon>Mucoraceae</taxon>
        <taxon>Mucor</taxon>
    </lineage>
</organism>
<dbReference type="AlphaFoldDB" id="A0A168GI57"/>
<keyword evidence="2" id="KW-1185">Reference proteome</keyword>
<dbReference type="EMBL" id="AMYB01000013">
    <property type="protein sequence ID" value="OAC97708.1"/>
    <property type="molecule type" value="Genomic_DNA"/>
</dbReference>
<evidence type="ECO:0000313" key="1">
    <source>
        <dbReference type="EMBL" id="OAC97708.1"/>
    </source>
</evidence>
<dbReference type="Proteomes" id="UP000077051">
    <property type="component" value="Unassembled WGS sequence"/>
</dbReference>
<protein>
    <submittedName>
        <fullName evidence="1">Uncharacterized protein</fullName>
    </submittedName>
</protein>
<reference evidence="1 2" key="1">
    <citation type="submission" date="2015-06" db="EMBL/GenBank/DDBJ databases">
        <title>Expansion of signal transduction pathways in fungi by whole-genome duplication.</title>
        <authorList>
            <consortium name="DOE Joint Genome Institute"/>
            <person name="Corrochano L.M."/>
            <person name="Kuo A."/>
            <person name="Marcet-Houben M."/>
            <person name="Polaino S."/>
            <person name="Salamov A."/>
            <person name="Villalobos J.M."/>
            <person name="Alvarez M.I."/>
            <person name="Avalos J."/>
            <person name="Benito E.P."/>
            <person name="Benoit I."/>
            <person name="Burger G."/>
            <person name="Camino L.P."/>
            <person name="Canovas D."/>
            <person name="Cerda-Olmedo E."/>
            <person name="Cheng J.-F."/>
            <person name="Dominguez A."/>
            <person name="Elias M."/>
            <person name="Eslava A.P."/>
            <person name="Glaser F."/>
            <person name="Grimwood J."/>
            <person name="Gutierrez G."/>
            <person name="Heitman J."/>
            <person name="Henrissat B."/>
            <person name="Iturriaga E.A."/>
            <person name="Lang B.F."/>
            <person name="Lavin J.L."/>
            <person name="Lee S."/>
            <person name="Li W."/>
            <person name="Lindquist E."/>
            <person name="Lopez-Garcia S."/>
            <person name="Luque E.M."/>
            <person name="Marcos A.T."/>
            <person name="Martin J."/>
            <person name="Mccluskey K."/>
            <person name="Medina H.R."/>
            <person name="Miralles-Duran A."/>
            <person name="Miyazaki A."/>
            <person name="Munoz-Torres E."/>
            <person name="Oguiza J.A."/>
            <person name="Ohm R."/>
            <person name="Olmedo M."/>
            <person name="Orejas M."/>
            <person name="Ortiz-Castellanos L."/>
            <person name="Pisabarro A.G."/>
            <person name="Rodriguez-Romero J."/>
            <person name="Ruiz-Herrera J."/>
            <person name="Ruiz-Vazquez R."/>
            <person name="Sanz C."/>
            <person name="Schackwitz W."/>
            <person name="Schmutz J."/>
            <person name="Shahriari M."/>
            <person name="Shelest E."/>
            <person name="Silva-Franco F."/>
            <person name="Soanes D."/>
            <person name="Syed K."/>
            <person name="Tagua V.G."/>
            <person name="Talbot N.J."/>
            <person name="Thon M."/>
            <person name="De Vries R.P."/>
            <person name="Wiebenga A."/>
            <person name="Yadav J.S."/>
            <person name="Braun E.L."/>
            <person name="Baker S."/>
            <person name="Garre V."/>
            <person name="Horwitz B."/>
            <person name="Torres-Martinez S."/>
            <person name="Idnurm A."/>
            <person name="Herrera-Estrella A."/>
            <person name="Gabaldon T."/>
            <person name="Grigoriev I.V."/>
        </authorList>
    </citation>
    <scope>NUCLEOTIDE SEQUENCE [LARGE SCALE GENOMIC DNA]</scope>
    <source>
        <strain evidence="1 2">CBS 277.49</strain>
    </source>
</reference>
<sequence length="162" mass="17338">MKRSSSNLERAGNAAREAFVANHDEEVENVLANAEAAEERLGVAEEYAEEALRFLANLRASNRLVGVLGEHHSRLRGRTRRILHGAVGRFPPAQIENPTVRIGGDPGDEGDATVGGGLAAQGYPSLIFGNLAAPNARYFEPIPGVGLRRKLSSSTIVIFPLS</sequence>
<gene>
    <name evidence="1" type="ORF">MUCCIDRAFT_85624</name>
</gene>
<comment type="caution">
    <text evidence="1">The sequence shown here is derived from an EMBL/GenBank/DDBJ whole genome shotgun (WGS) entry which is preliminary data.</text>
</comment>
<dbReference type="VEuPathDB" id="FungiDB:MUCCIDRAFT_85624"/>
<accession>A0A168GI57</accession>
<evidence type="ECO:0000313" key="2">
    <source>
        <dbReference type="Proteomes" id="UP000077051"/>
    </source>
</evidence>